<dbReference type="Gene3D" id="1.10.10.60">
    <property type="entry name" value="Homeodomain-like"/>
    <property type="match status" value="1"/>
</dbReference>
<evidence type="ECO:0000259" key="4">
    <source>
        <dbReference type="PROSITE" id="PS01124"/>
    </source>
</evidence>
<gene>
    <name evidence="5" type="ORF">H0E84_00665</name>
</gene>
<keyword evidence="3" id="KW-0804">Transcription</keyword>
<sequence length="293" mass="31925">MRPTPASTPTALRSRPICSGTSVQVHDVHCRACRGRHAGADEWVPDTRIVIAYRGTFLYRAGRRASLADPNRALAFNAGEEYGIDHPAEHGDSCLSIRFAPGRLREIAGDGAGGAAQGDRLLRPAWPVDARSQWLAARLRASGSPADPLRAEELALALARRILRPEAAPGRRRTGPGRQRLIERTRLLLQEDPGRRWTLGDLATEVGASPVYLTQCFGQVEGIPLYRYQTHLRLARALEQLPRADDLAALALAHGFSGHSQFTAAFRRAYGLTPSAARAALRATMVRPVRGGR</sequence>
<accession>A0A853J847</accession>
<organism evidence="5 6">
    <name type="scientific">Luteimonas salinisoli</name>
    <dbReference type="NCBI Taxonomy" id="2752307"/>
    <lineage>
        <taxon>Bacteria</taxon>
        <taxon>Pseudomonadati</taxon>
        <taxon>Pseudomonadota</taxon>
        <taxon>Gammaproteobacteria</taxon>
        <taxon>Lysobacterales</taxon>
        <taxon>Lysobacteraceae</taxon>
        <taxon>Luteimonas</taxon>
    </lineage>
</organism>
<dbReference type="PROSITE" id="PS00041">
    <property type="entry name" value="HTH_ARAC_FAMILY_1"/>
    <property type="match status" value="1"/>
</dbReference>
<keyword evidence="2" id="KW-0238">DNA-binding</keyword>
<dbReference type="SUPFAM" id="SSF46689">
    <property type="entry name" value="Homeodomain-like"/>
    <property type="match status" value="2"/>
</dbReference>
<dbReference type="AlphaFoldDB" id="A0A853J847"/>
<dbReference type="Pfam" id="PF12833">
    <property type="entry name" value="HTH_18"/>
    <property type="match status" value="1"/>
</dbReference>
<proteinExistence type="predicted"/>
<dbReference type="PROSITE" id="PS01124">
    <property type="entry name" value="HTH_ARAC_FAMILY_2"/>
    <property type="match status" value="1"/>
</dbReference>
<keyword evidence="6" id="KW-1185">Reference proteome</keyword>
<dbReference type="InterPro" id="IPR018060">
    <property type="entry name" value="HTH_AraC"/>
</dbReference>
<dbReference type="InterPro" id="IPR009057">
    <property type="entry name" value="Homeodomain-like_sf"/>
</dbReference>
<dbReference type="SMART" id="SM00342">
    <property type="entry name" value="HTH_ARAC"/>
    <property type="match status" value="1"/>
</dbReference>
<evidence type="ECO:0000313" key="5">
    <source>
        <dbReference type="EMBL" id="NZA24887.1"/>
    </source>
</evidence>
<evidence type="ECO:0000256" key="2">
    <source>
        <dbReference type="ARBA" id="ARBA00023125"/>
    </source>
</evidence>
<dbReference type="Proteomes" id="UP000578091">
    <property type="component" value="Unassembled WGS sequence"/>
</dbReference>
<protein>
    <submittedName>
        <fullName evidence="5">Helix-turn-helix transcriptional regulator</fullName>
    </submittedName>
</protein>
<dbReference type="EMBL" id="JACCKA010000006">
    <property type="protein sequence ID" value="NZA24887.1"/>
    <property type="molecule type" value="Genomic_DNA"/>
</dbReference>
<keyword evidence="1" id="KW-0805">Transcription regulation</keyword>
<evidence type="ECO:0000313" key="6">
    <source>
        <dbReference type="Proteomes" id="UP000578091"/>
    </source>
</evidence>
<dbReference type="GO" id="GO:0003700">
    <property type="term" value="F:DNA-binding transcription factor activity"/>
    <property type="evidence" value="ECO:0007669"/>
    <property type="project" value="InterPro"/>
</dbReference>
<dbReference type="InterPro" id="IPR050204">
    <property type="entry name" value="AraC_XylS_family_regulators"/>
</dbReference>
<comment type="caution">
    <text evidence="5">The sequence shown here is derived from an EMBL/GenBank/DDBJ whole genome shotgun (WGS) entry which is preliminary data.</text>
</comment>
<evidence type="ECO:0000256" key="3">
    <source>
        <dbReference type="ARBA" id="ARBA00023163"/>
    </source>
</evidence>
<dbReference type="PANTHER" id="PTHR46796">
    <property type="entry name" value="HTH-TYPE TRANSCRIPTIONAL ACTIVATOR RHAS-RELATED"/>
    <property type="match status" value="1"/>
</dbReference>
<feature type="domain" description="HTH araC/xylS-type" evidence="4">
    <location>
        <begin position="183"/>
        <end position="280"/>
    </location>
</feature>
<reference evidence="5 6" key="1">
    <citation type="submission" date="2020-07" db="EMBL/GenBank/DDBJ databases">
        <title>Luteimonas sp. SJ-92.</title>
        <authorList>
            <person name="Huang X.-X."/>
            <person name="Xu L."/>
            <person name="Sun J.-Q."/>
        </authorList>
    </citation>
    <scope>NUCLEOTIDE SEQUENCE [LARGE SCALE GENOMIC DNA]</scope>
    <source>
        <strain evidence="5 6">SJ-92</strain>
    </source>
</reference>
<evidence type="ECO:0000256" key="1">
    <source>
        <dbReference type="ARBA" id="ARBA00023015"/>
    </source>
</evidence>
<name>A0A853J847_9GAMM</name>
<dbReference type="InterPro" id="IPR018062">
    <property type="entry name" value="HTH_AraC-typ_CS"/>
</dbReference>
<dbReference type="GO" id="GO:0043565">
    <property type="term" value="F:sequence-specific DNA binding"/>
    <property type="evidence" value="ECO:0007669"/>
    <property type="project" value="InterPro"/>
</dbReference>